<evidence type="ECO:0000256" key="2">
    <source>
        <dbReference type="ARBA" id="ARBA00022679"/>
    </source>
</evidence>
<organism evidence="3">
    <name type="scientific">Caldisericum exile</name>
    <dbReference type="NCBI Taxonomy" id="693075"/>
    <lineage>
        <taxon>Bacteria</taxon>
        <taxon>Pseudomonadati</taxon>
        <taxon>Caldisericota/Cryosericota group</taxon>
        <taxon>Caldisericota</taxon>
        <taxon>Caldisericia</taxon>
        <taxon>Caldisericales</taxon>
        <taxon>Caldisericaceae</taxon>
        <taxon>Caldisericum</taxon>
    </lineage>
</organism>
<dbReference type="AlphaFoldDB" id="A0A7C4Y3Z4"/>
<reference evidence="3" key="1">
    <citation type="journal article" date="2020" name="mSystems">
        <title>Genome- and Community-Level Interaction Insights into Carbon Utilization and Element Cycling Functions of Hydrothermarchaeota in Hydrothermal Sediment.</title>
        <authorList>
            <person name="Zhou Z."/>
            <person name="Liu Y."/>
            <person name="Xu W."/>
            <person name="Pan J."/>
            <person name="Luo Z.H."/>
            <person name="Li M."/>
        </authorList>
    </citation>
    <scope>NUCLEOTIDE SEQUENCE [LARGE SCALE GENOMIC DNA]</scope>
    <source>
        <strain evidence="3">SpSt-794</strain>
    </source>
</reference>
<keyword evidence="1 3" id="KW-0489">Methyltransferase</keyword>
<dbReference type="Pfam" id="PF03602">
    <property type="entry name" value="Cons_hypoth95"/>
    <property type="match status" value="1"/>
</dbReference>
<keyword evidence="2 3" id="KW-0808">Transferase</keyword>
<gene>
    <name evidence="3" type="primary">rsmD</name>
    <name evidence="3" type="ORF">ENV82_02210</name>
</gene>
<dbReference type="EMBL" id="DTHV01000070">
    <property type="protein sequence ID" value="HGW60240.1"/>
    <property type="molecule type" value="Genomic_DNA"/>
</dbReference>
<dbReference type="PANTHER" id="PTHR43542">
    <property type="entry name" value="METHYLTRANSFERASE"/>
    <property type="match status" value="1"/>
</dbReference>
<dbReference type="InterPro" id="IPR029063">
    <property type="entry name" value="SAM-dependent_MTases_sf"/>
</dbReference>
<proteinExistence type="predicted"/>
<dbReference type="PANTHER" id="PTHR43542:SF1">
    <property type="entry name" value="METHYLTRANSFERASE"/>
    <property type="match status" value="1"/>
</dbReference>
<name>A0A7C4Y3Z4_9BACT</name>
<dbReference type="InterPro" id="IPR002052">
    <property type="entry name" value="DNA_methylase_N6_adenine_CS"/>
</dbReference>
<dbReference type="CDD" id="cd02440">
    <property type="entry name" value="AdoMet_MTases"/>
    <property type="match status" value="1"/>
</dbReference>
<accession>A0A7C4Y3Z4</accession>
<dbReference type="NCBIfam" id="TIGR00095">
    <property type="entry name" value="16S rRNA (guanine(966)-N(2))-methyltransferase RsmD"/>
    <property type="match status" value="1"/>
</dbReference>
<protein>
    <submittedName>
        <fullName evidence="3">16S rRNA (Guanine(966)-N(2))-methyltransferase RsmD</fullName>
        <ecNumber evidence="3">2.1.1.171</ecNumber>
    </submittedName>
</protein>
<dbReference type="PROSITE" id="PS00092">
    <property type="entry name" value="N6_MTASE"/>
    <property type="match status" value="1"/>
</dbReference>
<dbReference type="InterPro" id="IPR004398">
    <property type="entry name" value="RNA_MeTrfase_RsmD"/>
</dbReference>
<dbReference type="GO" id="GO:0003676">
    <property type="term" value="F:nucleic acid binding"/>
    <property type="evidence" value="ECO:0007669"/>
    <property type="project" value="InterPro"/>
</dbReference>
<dbReference type="GO" id="GO:0052913">
    <property type="term" value="F:16S rRNA (guanine(966)-N(2))-methyltransferase activity"/>
    <property type="evidence" value="ECO:0007669"/>
    <property type="project" value="UniProtKB-EC"/>
</dbReference>
<dbReference type="PIRSF" id="PIRSF004553">
    <property type="entry name" value="CHP00095"/>
    <property type="match status" value="1"/>
</dbReference>
<sequence>MRIVTGKFKGREIISPPKNIMLRPTSDRVREAIFDVIRYDLQGKTFLDLFAGSGAVGIEAISEGASFAYFVEKNLYAVKTIRKNIINFGLVDCTKIIFADVLKFLSSGALDKLVDFVFLDPPYNSFYATATLQRLVHFRFVSRNGIVIVEHSIEEKVEERFTGFFDLIKSKEKTYGKIVVSFYMVDNYRTNKK</sequence>
<evidence type="ECO:0000256" key="1">
    <source>
        <dbReference type="ARBA" id="ARBA00022603"/>
    </source>
</evidence>
<dbReference type="EC" id="2.1.1.171" evidence="3"/>
<dbReference type="Gene3D" id="3.40.50.150">
    <property type="entry name" value="Vaccinia Virus protein VP39"/>
    <property type="match status" value="1"/>
</dbReference>
<evidence type="ECO:0000313" key="3">
    <source>
        <dbReference type="EMBL" id="HGW60240.1"/>
    </source>
</evidence>
<comment type="caution">
    <text evidence="3">The sequence shown here is derived from an EMBL/GenBank/DDBJ whole genome shotgun (WGS) entry which is preliminary data.</text>
</comment>
<dbReference type="SUPFAM" id="SSF53335">
    <property type="entry name" value="S-adenosyl-L-methionine-dependent methyltransferases"/>
    <property type="match status" value="1"/>
</dbReference>